<dbReference type="GO" id="GO:0022857">
    <property type="term" value="F:transmembrane transporter activity"/>
    <property type="evidence" value="ECO:0007669"/>
    <property type="project" value="InterPro"/>
</dbReference>
<keyword evidence="2" id="KW-1133">Transmembrane helix</keyword>
<feature type="transmembrane region" description="Helical" evidence="2">
    <location>
        <begin position="45"/>
        <end position="64"/>
    </location>
</feature>
<evidence type="ECO:0000313" key="3">
    <source>
        <dbReference type="EMBL" id="RIH85130.1"/>
    </source>
</evidence>
<evidence type="ECO:0000256" key="1">
    <source>
        <dbReference type="SAM" id="MobiDB-lite"/>
    </source>
</evidence>
<dbReference type="InterPro" id="IPR036259">
    <property type="entry name" value="MFS_trans_sf"/>
</dbReference>
<protein>
    <submittedName>
        <fullName evidence="3">Major Facilitator Superfamily protein</fullName>
    </submittedName>
</protein>
<dbReference type="InterPro" id="IPR052528">
    <property type="entry name" value="Sugar_transport-like"/>
</dbReference>
<feature type="region of interest" description="Disordered" evidence="1">
    <location>
        <begin position="147"/>
        <end position="179"/>
    </location>
</feature>
<keyword evidence="2" id="KW-0812">Transmembrane</keyword>
<comment type="caution">
    <text evidence="3">The sequence shown here is derived from an EMBL/GenBank/DDBJ whole genome shotgun (WGS) entry which is preliminary data.</text>
</comment>
<dbReference type="PANTHER" id="PTHR23526:SF2">
    <property type="entry name" value="MAJOR FACILITATOR SUPERFAMILY (MFS) PROFILE DOMAIN-CONTAINING PROTEIN"/>
    <property type="match status" value="1"/>
</dbReference>
<organism evidence="3 4">
    <name type="scientific">Calidithermus terrae</name>
    <dbReference type="NCBI Taxonomy" id="1408545"/>
    <lineage>
        <taxon>Bacteria</taxon>
        <taxon>Thermotogati</taxon>
        <taxon>Deinococcota</taxon>
        <taxon>Deinococci</taxon>
        <taxon>Thermales</taxon>
        <taxon>Thermaceae</taxon>
        <taxon>Calidithermus</taxon>
    </lineage>
</organism>
<gene>
    <name evidence="3" type="ORF">Mterra_01785</name>
</gene>
<keyword evidence="4" id="KW-1185">Reference proteome</keyword>
<feature type="transmembrane region" description="Helical" evidence="2">
    <location>
        <begin position="20"/>
        <end position="39"/>
    </location>
</feature>
<dbReference type="EMBL" id="QXDL01000063">
    <property type="protein sequence ID" value="RIH85130.1"/>
    <property type="molecule type" value="Genomic_DNA"/>
</dbReference>
<sequence length="179" mass="19182">MPRFALGNPDLRAFSLPRGLLALAGIADPFYAVYALKVLGVPGAMVGTFLMVLAAISPLSNVVWSRLVRRYGSRRVIRLATFIQVFTPLTALLMPHGAGMAYALVFVCASRAGPGIGLGYTNYMLNVAPAEERSRYPGAVNYPHQTLTGSGRGLRGQNHVEHDSLPPRSASSQWPGGQC</sequence>
<feature type="compositionally biased region" description="Polar residues" evidence="1">
    <location>
        <begin position="169"/>
        <end position="179"/>
    </location>
</feature>
<name>A0A399ENV3_9DEIN</name>
<dbReference type="Proteomes" id="UP000265715">
    <property type="component" value="Unassembled WGS sequence"/>
</dbReference>
<dbReference type="PANTHER" id="PTHR23526">
    <property type="entry name" value="INTEGRAL MEMBRANE TRANSPORT PROTEIN-RELATED"/>
    <property type="match status" value="1"/>
</dbReference>
<dbReference type="AlphaFoldDB" id="A0A399ENV3"/>
<evidence type="ECO:0000313" key="4">
    <source>
        <dbReference type="Proteomes" id="UP000265715"/>
    </source>
</evidence>
<proteinExistence type="predicted"/>
<accession>A0A399ENV3</accession>
<evidence type="ECO:0000256" key="2">
    <source>
        <dbReference type="SAM" id="Phobius"/>
    </source>
</evidence>
<dbReference type="SUPFAM" id="SSF103473">
    <property type="entry name" value="MFS general substrate transporter"/>
    <property type="match status" value="1"/>
</dbReference>
<dbReference type="InterPro" id="IPR011701">
    <property type="entry name" value="MFS"/>
</dbReference>
<dbReference type="Gene3D" id="1.20.1250.20">
    <property type="entry name" value="MFS general substrate transporter like domains"/>
    <property type="match status" value="1"/>
</dbReference>
<keyword evidence="2" id="KW-0472">Membrane</keyword>
<reference evidence="3 4" key="1">
    <citation type="submission" date="2018-08" db="EMBL/GenBank/DDBJ databases">
        <title>Meiothermus terrae DSM 26712 genome sequencing project.</title>
        <authorList>
            <person name="Da Costa M.S."/>
            <person name="Albuquerque L."/>
            <person name="Raposo P."/>
            <person name="Froufe H.J.C."/>
            <person name="Barroso C.S."/>
            <person name="Egas C."/>
        </authorList>
    </citation>
    <scope>NUCLEOTIDE SEQUENCE [LARGE SCALE GENOMIC DNA]</scope>
    <source>
        <strain evidence="3 4">DSM 26712</strain>
    </source>
</reference>
<dbReference type="Pfam" id="PF07690">
    <property type="entry name" value="MFS_1"/>
    <property type="match status" value="1"/>
</dbReference>